<dbReference type="EMBL" id="CAMAPE010000002">
    <property type="protein sequence ID" value="CAH9053867.1"/>
    <property type="molecule type" value="Genomic_DNA"/>
</dbReference>
<evidence type="ECO:0000256" key="21">
    <source>
        <dbReference type="ARBA" id="ARBA00048679"/>
    </source>
</evidence>
<dbReference type="PROSITE" id="PS00107">
    <property type="entry name" value="PROTEIN_KINASE_ATP"/>
    <property type="match status" value="1"/>
</dbReference>
<comment type="subcellular location">
    <subcellularLocation>
        <location evidence="1">Cell membrane</location>
        <topology evidence="1">Single-pass type I membrane protein</topology>
    </subcellularLocation>
</comment>
<evidence type="ECO:0000256" key="17">
    <source>
        <dbReference type="ARBA" id="ARBA00023136"/>
    </source>
</evidence>
<feature type="chain" id="PRO_5040428558" description="non-specific serine/threonine protein kinase" evidence="24">
    <location>
        <begin position="22"/>
        <end position="1011"/>
    </location>
</feature>
<dbReference type="Pfam" id="PF00069">
    <property type="entry name" value="Pkinase"/>
    <property type="match status" value="1"/>
</dbReference>
<evidence type="ECO:0000256" key="9">
    <source>
        <dbReference type="ARBA" id="ARBA00022679"/>
    </source>
</evidence>
<dbReference type="OrthoDB" id="1280618at2759"/>
<keyword evidence="18" id="KW-0675">Receptor</keyword>
<dbReference type="InterPro" id="IPR008271">
    <property type="entry name" value="Ser/Thr_kinase_AS"/>
</dbReference>
<feature type="binding site" evidence="22">
    <location>
        <position position="734"/>
    </location>
    <ligand>
        <name>ATP</name>
        <dbReference type="ChEBI" id="CHEBI:30616"/>
    </ligand>
</feature>
<evidence type="ECO:0000256" key="14">
    <source>
        <dbReference type="ARBA" id="ARBA00022777"/>
    </source>
</evidence>
<keyword evidence="9" id="KW-0808">Transferase</keyword>
<dbReference type="PROSITE" id="PS51257">
    <property type="entry name" value="PROKAR_LIPOPROTEIN"/>
    <property type="match status" value="1"/>
</dbReference>
<evidence type="ECO:0000256" key="19">
    <source>
        <dbReference type="ARBA" id="ARBA00023180"/>
    </source>
</evidence>
<dbReference type="AlphaFoldDB" id="A0A9P1DVJ2"/>
<dbReference type="GO" id="GO:0005524">
    <property type="term" value="F:ATP binding"/>
    <property type="evidence" value="ECO:0007669"/>
    <property type="project" value="UniProtKB-UniRule"/>
</dbReference>
<keyword evidence="10 23" id="KW-0812">Transmembrane</keyword>
<dbReference type="GO" id="GO:0051606">
    <property type="term" value="P:detection of stimulus"/>
    <property type="evidence" value="ECO:0007669"/>
    <property type="project" value="UniProtKB-ARBA"/>
</dbReference>
<comment type="similarity">
    <text evidence="2">Belongs to the protein kinase superfamily. Ser/Thr protein kinase family.</text>
</comment>
<evidence type="ECO:0000256" key="20">
    <source>
        <dbReference type="ARBA" id="ARBA00047899"/>
    </source>
</evidence>
<dbReference type="PROSITE" id="PS50011">
    <property type="entry name" value="PROTEIN_KINASE_DOM"/>
    <property type="match status" value="1"/>
</dbReference>
<dbReference type="InterPro" id="IPR000719">
    <property type="entry name" value="Prot_kinase_dom"/>
</dbReference>
<dbReference type="GO" id="GO:0005886">
    <property type="term" value="C:plasma membrane"/>
    <property type="evidence" value="ECO:0007669"/>
    <property type="project" value="UniProtKB-SubCell"/>
</dbReference>
<dbReference type="Pfam" id="PF00560">
    <property type="entry name" value="LRR_1"/>
    <property type="match status" value="6"/>
</dbReference>
<keyword evidence="14" id="KW-0418">Kinase</keyword>
<keyword evidence="13 22" id="KW-0547">Nucleotide-binding</keyword>
<dbReference type="Proteomes" id="UP001152484">
    <property type="component" value="Unassembled WGS sequence"/>
</dbReference>
<sequence>MQKMGRFIINILFVHVLVLFSCKNRHDFNGVLASPSIATDREALFSFKAHITQNLVLSTWDTNLSPCNWTGILCNRQKPARVVGLQLSGLGLTGPITPFLGNLSFLRTLELQNNRLTGNIPDEIGHLFRLKLLNLSSNSLGGIIPPNISQCKELMVLDLKQNQISGSIPEGIGQLQHLQVINIGGNHFSGAIPPSISNASSLVVLNLHTNNLVGEIPDDLSKLRLLKVLDLAVNHLSGAVPPSIYNMSTLQTLALASNNLWGDLPDDVGVTLPNLIVFNFCLNKFTGTIPGSLHNLTNIKIIRMASNYLHGTIPPGLGNLPFLEMYNIGHNMIVSSGDNGLSFLELLSNSLQLKFLAFDYNLLEGVIPESIGNLSKVLKNFYMGGNRIHGRIPPSIGQLSGLTLFDLHRNSISGEIPAEIGELKDLEALLLSGNRFSGGIPSSLGNLRKLISIDLSQNELAGSIPTSFENFRSILSLDLSKNMLNGSLPKQVLRLPSLSAFLNLSQNHLTGSLPEEIGNLENVVSIDISHNLLSGNIPRSIGKCKSLQNLLLANNVLSGQIPDTITDLKGLEVLDVSSNHLSGKIPIDMQELQALQLLNLSHNDLEGQVPCKGIFADPSKLHLEGNQNLASRLLTYCASGTHGHRKRSIFFVITIPLVSIAVFLLTTGVIFYIKRSRKKANAPFGPFRPKQHQMITYDELRLATDNFTEGKLIGKGGFGSVYKAFIGGRPLAVKVLNTQTTGYWKSFSAECAALKNVRHRNLVKLITVCSSIDVKNMDFFALIFEFMENGSLEDLITKKRTSVGEGLKLLDRLKVAIDVACALNYLHHECETPIVHCDLKPGNVLLDMNMTAKVGDFGLARSLNGTTDEQQPSISSNHVLKGSIGYIPPEYGLGEKPTTAGDVYSYGILLLDLFTGKSPTDESFKEELSLRQWVNMDFPVKIEKLVDTDLLPHGNILNQTGHSSEVEIDCLITIVGIGLSCTLDSPGERITIGDALLQLKSVRDKRLKNSA</sequence>
<evidence type="ECO:0000256" key="15">
    <source>
        <dbReference type="ARBA" id="ARBA00022840"/>
    </source>
</evidence>
<dbReference type="FunFam" id="3.80.10.10:FF:000317">
    <property type="entry name" value="Inactive leucine-rich repeat receptor-like protein kinase"/>
    <property type="match status" value="1"/>
</dbReference>
<accession>A0A9P1DVJ2</accession>
<dbReference type="InterPro" id="IPR032675">
    <property type="entry name" value="LRR_dom_sf"/>
</dbReference>
<dbReference type="PANTHER" id="PTHR27008">
    <property type="entry name" value="OS04G0122200 PROTEIN"/>
    <property type="match status" value="1"/>
</dbReference>
<comment type="catalytic activity">
    <reaction evidence="21">
        <text>L-seryl-[protein] + ATP = O-phospho-L-seryl-[protein] + ADP + H(+)</text>
        <dbReference type="Rhea" id="RHEA:17989"/>
        <dbReference type="Rhea" id="RHEA-COMP:9863"/>
        <dbReference type="Rhea" id="RHEA-COMP:11604"/>
        <dbReference type="ChEBI" id="CHEBI:15378"/>
        <dbReference type="ChEBI" id="CHEBI:29999"/>
        <dbReference type="ChEBI" id="CHEBI:30616"/>
        <dbReference type="ChEBI" id="CHEBI:83421"/>
        <dbReference type="ChEBI" id="CHEBI:456216"/>
        <dbReference type="EC" id="2.7.11.1"/>
    </reaction>
</comment>
<proteinExistence type="inferred from homology"/>
<protein>
    <recommendedName>
        <fullName evidence="4">non-specific serine/threonine protein kinase</fullName>
        <ecNumber evidence="4">2.7.11.1</ecNumber>
    </recommendedName>
</protein>
<evidence type="ECO:0000256" key="4">
    <source>
        <dbReference type="ARBA" id="ARBA00012513"/>
    </source>
</evidence>
<organism evidence="26 27">
    <name type="scientific">Cuscuta europaea</name>
    <name type="common">European dodder</name>
    <dbReference type="NCBI Taxonomy" id="41803"/>
    <lineage>
        <taxon>Eukaryota</taxon>
        <taxon>Viridiplantae</taxon>
        <taxon>Streptophyta</taxon>
        <taxon>Embryophyta</taxon>
        <taxon>Tracheophyta</taxon>
        <taxon>Spermatophyta</taxon>
        <taxon>Magnoliopsida</taxon>
        <taxon>eudicotyledons</taxon>
        <taxon>Gunneridae</taxon>
        <taxon>Pentapetalae</taxon>
        <taxon>asterids</taxon>
        <taxon>lamiids</taxon>
        <taxon>Solanales</taxon>
        <taxon>Convolvulaceae</taxon>
        <taxon>Cuscuteae</taxon>
        <taxon>Cuscuta</taxon>
        <taxon>Cuscuta subgen. Cuscuta</taxon>
    </lineage>
</organism>
<reference evidence="26" key="1">
    <citation type="submission" date="2022-07" db="EMBL/GenBank/DDBJ databases">
        <authorList>
            <person name="Macas J."/>
            <person name="Novak P."/>
            <person name="Neumann P."/>
        </authorList>
    </citation>
    <scope>NUCLEOTIDE SEQUENCE</scope>
</reference>
<keyword evidence="16 23" id="KW-1133">Transmembrane helix</keyword>
<dbReference type="Gene3D" id="1.10.510.10">
    <property type="entry name" value="Transferase(Phosphotransferase) domain 1"/>
    <property type="match status" value="1"/>
</dbReference>
<evidence type="ECO:0000256" key="22">
    <source>
        <dbReference type="PROSITE-ProRule" id="PRU10141"/>
    </source>
</evidence>
<dbReference type="InterPro" id="IPR013210">
    <property type="entry name" value="LRR_N_plant-typ"/>
</dbReference>
<keyword evidence="27" id="KW-1185">Reference proteome</keyword>
<dbReference type="SUPFAM" id="SSF56112">
    <property type="entry name" value="Protein kinase-like (PK-like)"/>
    <property type="match status" value="1"/>
</dbReference>
<dbReference type="InterPro" id="IPR011009">
    <property type="entry name" value="Kinase-like_dom_sf"/>
</dbReference>
<dbReference type="FunFam" id="3.80.10.10:FF:000275">
    <property type="entry name" value="Leucine-rich repeat receptor-like protein kinase"/>
    <property type="match status" value="1"/>
</dbReference>
<dbReference type="GO" id="GO:0006952">
    <property type="term" value="P:defense response"/>
    <property type="evidence" value="ECO:0007669"/>
    <property type="project" value="UniProtKB-ARBA"/>
</dbReference>
<feature type="domain" description="Protein kinase" evidence="25">
    <location>
        <begin position="707"/>
        <end position="1007"/>
    </location>
</feature>
<keyword evidence="17 23" id="KW-0472">Membrane</keyword>
<keyword evidence="8" id="KW-0433">Leucine-rich repeat</keyword>
<comment type="catalytic activity">
    <reaction evidence="20">
        <text>L-threonyl-[protein] + ATP = O-phospho-L-threonyl-[protein] + ADP + H(+)</text>
        <dbReference type="Rhea" id="RHEA:46608"/>
        <dbReference type="Rhea" id="RHEA-COMP:11060"/>
        <dbReference type="Rhea" id="RHEA-COMP:11605"/>
        <dbReference type="ChEBI" id="CHEBI:15378"/>
        <dbReference type="ChEBI" id="CHEBI:30013"/>
        <dbReference type="ChEBI" id="CHEBI:30616"/>
        <dbReference type="ChEBI" id="CHEBI:61977"/>
        <dbReference type="ChEBI" id="CHEBI:456216"/>
        <dbReference type="EC" id="2.7.11.1"/>
    </reaction>
</comment>
<dbReference type="PANTHER" id="PTHR27008:SF357">
    <property type="entry name" value="PROTEIN KINASE DOMAIN-CONTAINING PROTEIN"/>
    <property type="match status" value="1"/>
</dbReference>
<evidence type="ECO:0000256" key="6">
    <source>
        <dbReference type="ARBA" id="ARBA00022527"/>
    </source>
</evidence>
<evidence type="ECO:0000256" key="24">
    <source>
        <dbReference type="SAM" id="SignalP"/>
    </source>
</evidence>
<evidence type="ECO:0000256" key="3">
    <source>
        <dbReference type="ARBA" id="ARBA00009592"/>
    </source>
</evidence>
<dbReference type="FunFam" id="3.80.10.10:FF:000470">
    <property type="entry name" value="LRR receptor-like serine/threonine-protein kinase RPK2"/>
    <property type="match status" value="1"/>
</dbReference>
<dbReference type="GO" id="GO:0004674">
    <property type="term" value="F:protein serine/threonine kinase activity"/>
    <property type="evidence" value="ECO:0007669"/>
    <property type="project" value="UniProtKB-KW"/>
</dbReference>
<dbReference type="PROSITE" id="PS00108">
    <property type="entry name" value="PROTEIN_KINASE_ST"/>
    <property type="match status" value="1"/>
</dbReference>
<evidence type="ECO:0000259" key="25">
    <source>
        <dbReference type="PROSITE" id="PS50011"/>
    </source>
</evidence>
<evidence type="ECO:0000256" key="12">
    <source>
        <dbReference type="ARBA" id="ARBA00022737"/>
    </source>
</evidence>
<dbReference type="SMART" id="SM00220">
    <property type="entry name" value="S_TKc"/>
    <property type="match status" value="1"/>
</dbReference>
<dbReference type="Gene3D" id="3.30.200.20">
    <property type="entry name" value="Phosphorylase Kinase, domain 1"/>
    <property type="match status" value="1"/>
</dbReference>
<dbReference type="Pfam" id="PF13855">
    <property type="entry name" value="LRR_8"/>
    <property type="match status" value="2"/>
</dbReference>
<feature type="transmembrane region" description="Helical" evidence="23">
    <location>
        <begin position="649"/>
        <end position="673"/>
    </location>
</feature>
<evidence type="ECO:0000256" key="23">
    <source>
        <dbReference type="SAM" id="Phobius"/>
    </source>
</evidence>
<comment type="similarity">
    <text evidence="3">Belongs to the RLP family.</text>
</comment>
<gene>
    <name evidence="26" type="ORF">CEURO_LOCUS562</name>
</gene>
<evidence type="ECO:0000256" key="10">
    <source>
        <dbReference type="ARBA" id="ARBA00022692"/>
    </source>
</evidence>
<evidence type="ECO:0000256" key="13">
    <source>
        <dbReference type="ARBA" id="ARBA00022741"/>
    </source>
</evidence>
<dbReference type="SUPFAM" id="SSF52058">
    <property type="entry name" value="L domain-like"/>
    <property type="match status" value="2"/>
</dbReference>
<dbReference type="EC" id="2.7.11.1" evidence="4"/>
<evidence type="ECO:0000313" key="27">
    <source>
        <dbReference type="Proteomes" id="UP001152484"/>
    </source>
</evidence>
<dbReference type="Gene3D" id="3.80.10.10">
    <property type="entry name" value="Ribonuclease Inhibitor"/>
    <property type="match status" value="3"/>
</dbReference>
<evidence type="ECO:0000256" key="5">
    <source>
        <dbReference type="ARBA" id="ARBA00022475"/>
    </source>
</evidence>
<dbReference type="InterPro" id="IPR051809">
    <property type="entry name" value="Plant_receptor-like_S/T_kinase"/>
</dbReference>
<dbReference type="GO" id="GO:0051707">
    <property type="term" value="P:response to other organism"/>
    <property type="evidence" value="ECO:0007669"/>
    <property type="project" value="UniProtKB-ARBA"/>
</dbReference>
<keyword evidence="11 24" id="KW-0732">Signal</keyword>
<keyword evidence="5" id="KW-1003">Cell membrane</keyword>
<name>A0A9P1DVJ2_CUSEU</name>
<dbReference type="FunFam" id="1.10.510.10:FF:000358">
    <property type="entry name" value="Putative leucine-rich repeat receptor-like serine/threonine-protein kinase"/>
    <property type="match status" value="1"/>
</dbReference>
<keyword evidence="6" id="KW-0723">Serine/threonine-protein kinase</keyword>
<evidence type="ECO:0000256" key="11">
    <source>
        <dbReference type="ARBA" id="ARBA00022729"/>
    </source>
</evidence>
<comment type="caution">
    <text evidence="26">The sequence shown here is derived from an EMBL/GenBank/DDBJ whole genome shotgun (WGS) entry which is preliminary data.</text>
</comment>
<dbReference type="Pfam" id="PF08263">
    <property type="entry name" value="LRRNT_2"/>
    <property type="match status" value="1"/>
</dbReference>
<evidence type="ECO:0000256" key="1">
    <source>
        <dbReference type="ARBA" id="ARBA00004251"/>
    </source>
</evidence>
<dbReference type="InterPro" id="IPR017441">
    <property type="entry name" value="Protein_kinase_ATP_BS"/>
</dbReference>
<evidence type="ECO:0000313" key="26">
    <source>
        <dbReference type="EMBL" id="CAH9053867.1"/>
    </source>
</evidence>
<feature type="signal peptide" evidence="24">
    <location>
        <begin position="1"/>
        <end position="21"/>
    </location>
</feature>
<dbReference type="SMART" id="SM00369">
    <property type="entry name" value="LRR_TYP"/>
    <property type="match status" value="8"/>
</dbReference>
<evidence type="ECO:0000256" key="8">
    <source>
        <dbReference type="ARBA" id="ARBA00022614"/>
    </source>
</evidence>
<dbReference type="InterPro" id="IPR003591">
    <property type="entry name" value="Leu-rich_rpt_typical-subtyp"/>
</dbReference>
<keyword evidence="15 22" id="KW-0067">ATP-binding</keyword>
<keyword evidence="19" id="KW-0325">Glycoprotein</keyword>
<evidence type="ECO:0000256" key="18">
    <source>
        <dbReference type="ARBA" id="ARBA00023170"/>
    </source>
</evidence>
<evidence type="ECO:0000256" key="7">
    <source>
        <dbReference type="ARBA" id="ARBA00022553"/>
    </source>
</evidence>
<keyword evidence="12" id="KW-0677">Repeat</keyword>
<evidence type="ECO:0000256" key="2">
    <source>
        <dbReference type="ARBA" id="ARBA00008684"/>
    </source>
</evidence>
<evidence type="ECO:0000256" key="16">
    <source>
        <dbReference type="ARBA" id="ARBA00022989"/>
    </source>
</evidence>
<dbReference type="InterPro" id="IPR001611">
    <property type="entry name" value="Leu-rich_rpt"/>
</dbReference>
<keyword evidence="7" id="KW-0597">Phosphoprotein</keyword>